<keyword evidence="7 9" id="KW-1133">Transmembrane helix</keyword>
<feature type="transmembrane region" description="Helical" evidence="9">
    <location>
        <begin position="157"/>
        <end position="176"/>
    </location>
</feature>
<dbReference type="CDD" id="cd18552">
    <property type="entry name" value="ABC_6TM_MsbA_like"/>
    <property type="match status" value="1"/>
</dbReference>
<dbReference type="FunFam" id="3.40.50.300:FF:000221">
    <property type="entry name" value="Multidrug ABC transporter ATP-binding protein"/>
    <property type="match status" value="1"/>
</dbReference>
<keyword evidence="13" id="KW-1185">Reference proteome</keyword>
<dbReference type="Gene3D" id="1.20.1560.10">
    <property type="entry name" value="ABC transporter type 1, transmembrane domain"/>
    <property type="match status" value="1"/>
</dbReference>
<keyword evidence="6 12" id="KW-0067">ATP-binding</keyword>
<dbReference type="RefSeq" id="WP_200310859.1">
    <property type="nucleotide sequence ID" value="NZ_JAENIM010000034.1"/>
</dbReference>
<dbReference type="Gene3D" id="3.40.50.300">
    <property type="entry name" value="P-loop containing nucleotide triphosphate hydrolases"/>
    <property type="match status" value="1"/>
</dbReference>
<reference evidence="12" key="1">
    <citation type="submission" date="2021-01" db="EMBL/GenBank/DDBJ databases">
        <title>Modified the classification status of verrucomicrobia.</title>
        <authorList>
            <person name="Feng X."/>
        </authorList>
    </citation>
    <scope>NUCLEOTIDE SEQUENCE</scope>
    <source>
        <strain evidence="12">_KCTC 22039</strain>
    </source>
</reference>
<dbReference type="InterPro" id="IPR039421">
    <property type="entry name" value="Type_1_exporter"/>
</dbReference>
<accession>A0A8J7MDU8</accession>
<dbReference type="InterPro" id="IPR003439">
    <property type="entry name" value="ABC_transporter-like_ATP-bd"/>
</dbReference>
<keyword evidence="3" id="KW-1003">Cell membrane</keyword>
<dbReference type="Pfam" id="PF00005">
    <property type="entry name" value="ABC_tran"/>
    <property type="match status" value="1"/>
</dbReference>
<dbReference type="GO" id="GO:0140359">
    <property type="term" value="F:ABC-type transporter activity"/>
    <property type="evidence" value="ECO:0007669"/>
    <property type="project" value="InterPro"/>
</dbReference>
<evidence type="ECO:0000256" key="3">
    <source>
        <dbReference type="ARBA" id="ARBA00022475"/>
    </source>
</evidence>
<dbReference type="InterPro" id="IPR036640">
    <property type="entry name" value="ABC1_TM_sf"/>
</dbReference>
<evidence type="ECO:0000256" key="9">
    <source>
        <dbReference type="SAM" id="Phobius"/>
    </source>
</evidence>
<dbReference type="GO" id="GO:0034040">
    <property type="term" value="F:ATPase-coupled lipid transmembrane transporter activity"/>
    <property type="evidence" value="ECO:0007669"/>
    <property type="project" value="TreeGrafter"/>
</dbReference>
<dbReference type="SMART" id="SM00382">
    <property type="entry name" value="AAA"/>
    <property type="match status" value="1"/>
</dbReference>
<feature type="domain" description="ABC transmembrane type-1" evidence="11">
    <location>
        <begin position="52"/>
        <end position="322"/>
    </location>
</feature>
<dbReference type="GO" id="GO:0016887">
    <property type="term" value="F:ATP hydrolysis activity"/>
    <property type="evidence" value="ECO:0007669"/>
    <property type="project" value="InterPro"/>
</dbReference>
<dbReference type="Pfam" id="PF00664">
    <property type="entry name" value="ABC_membrane"/>
    <property type="match status" value="1"/>
</dbReference>
<keyword evidence="8 9" id="KW-0472">Membrane</keyword>
<dbReference type="InterPro" id="IPR017871">
    <property type="entry name" value="ABC_transporter-like_CS"/>
</dbReference>
<evidence type="ECO:0000256" key="2">
    <source>
        <dbReference type="ARBA" id="ARBA00022448"/>
    </source>
</evidence>
<dbReference type="GO" id="GO:0005886">
    <property type="term" value="C:plasma membrane"/>
    <property type="evidence" value="ECO:0007669"/>
    <property type="project" value="UniProtKB-SubCell"/>
</dbReference>
<dbReference type="InterPro" id="IPR027417">
    <property type="entry name" value="P-loop_NTPase"/>
</dbReference>
<dbReference type="SUPFAM" id="SSF52540">
    <property type="entry name" value="P-loop containing nucleoside triphosphate hydrolases"/>
    <property type="match status" value="1"/>
</dbReference>
<evidence type="ECO:0000256" key="1">
    <source>
        <dbReference type="ARBA" id="ARBA00004651"/>
    </source>
</evidence>
<keyword evidence="4 9" id="KW-0812">Transmembrane</keyword>
<evidence type="ECO:0000256" key="4">
    <source>
        <dbReference type="ARBA" id="ARBA00022692"/>
    </source>
</evidence>
<feature type="transmembrane region" description="Helical" evidence="9">
    <location>
        <begin position="273"/>
        <end position="296"/>
    </location>
</feature>
<evidence type="ECO:0000256" key="8">
    <source>
        <dbReference type="ARBA" id="ARBA00023136"/>
    </source>
</evidence>
<organism evidence="12 13">
    <name type="scientific">Persicirhabdus sediminis</name>
    <dbReference type="NCBI Taxonomy" id="454144"/>
    <lineage>
        <taxon>Bacteria</taxon>
        <taxon>Pseudomonadati</taxon>
        <taxon>Verrucomicrobiota</taxon>
        <taxon>Verrucomicrobiia</taxon>
        <taxon>Verrucomicrobiales</taxon>
        <taxon>Verrucomicrobiaceae</taxon>
        <taxon>Persicirhabdus</taxon>
    </lineage>
</organism>
<evidence type="ECO:0000256" key="5">
    <source>
        <dbReference type="ARBA" id="ARBA00022741"/>
    </source>
</evidence>
<evidence type="ECO:0000313" key="13">
    <source>
        <dbReference type="Proteomes" id="UP000624703"/>
    </source>
</evidence>
<dbReference type="GO" id="GO:0005524">
    <property type="term" value="F:ATP binding"/>
    <property type="evidence" value="ECO:0007669"/>
    <property type="project" value="UniProtKB-KW"/>
</dbReference>
<dbReference type="Proteomes" id="UP000624703">
    <property type="component" value="Unassembled WGS sequence"/>
</dbReference>
<dbReference type="PROSITE" id="PS50893">
    <property type="entry name" value="ABC_TRANSPORTER_2"/>
    <property type="match status" value="1"/>
</dbReference>
<evidence type="ECO:0000259" key="11">
    <source>
        <dbReference type="PROSITE" id="PS50929"/>
    </source>
</evidence>
<feature type="transmembrane region" description="Helical" evidence="9">
    <location>
        <begin position="182"/>
        <end position="202"/>
    </location>
</feature>
<evidence type="ECO:0000256" key="6">
    <source>
        <dbReference type="ARBA" id="ARBA00022840"/>
    </source>
</evidence>
<dbReference type="PANTHER" id="PTHR24221:SF654">
    <property type="entry name" value="ATP-BINDING CASSETTE SUB-FAMILY B MEMBER 6"/>
    <property type="match status" value="1"/>
</dbReference>
<keyword evidence="2" id="KW-0813">Transport</keyword>
<evidence type="ECO:0000256" key="7">
    <source>
        <dbReference type="ARBA" id="ARBA00022989"/>
    </source>
</evidence>
<protein>
    <submittedName>
        <fullName evidence="12">ABC transporter ATP-binding protein</fullName>
    </submittedName>
</protein>
<feature type="domain" description="ABC transporter" evidence="10">
    <location>
        <begin position="356"/>
        <end position="589"/>
    </location>
</feature>
<dbReference type="SUPFAM" id="SSF90123">
    <property type="entry name" value="ABC transporter transmembrane region"/>
    <property type="match status" value="1"/>
</dbReference>
<dbReference type="PROSITE" id="PS00211">
    <property type="entry name" value="ABC_TRANSPORTER_1"/>
    <property type="match status" value="1"/>
</dbReference>
<keyword evidence="5" id="KW-0547">Nucleotide-binding</keyword>
<feature type="transmembrane region" description="Helical" evidence="9">
    <location>
        <begin position="73"/>
        <end position="99"/>
    </location>
</feature>
<dbReference type="PROSITE" id="PS50929">
    <property type="entry name" value="ABC_TM1F"/>
    <property type="match status" value="1"/>
</dbReference>
<comment type="caution">
    <text evidence="12">The sequence shown here is derived from an EMBL/GenBank/DDBJ whole genome shotgun (WGS) entry which is preliminary data.</text>
</comment>
<dbReference type="AlphaFoldDB" id="A0A8J7MDU8"/>
<evidence type="ECO:0000259" key="10">
    <source>
        <dbReference type="PROSITE" id="PS50893"/>
    </source>
</evidence>
<dbReference type="InterPro" id="IPR003593">
    <property type="entry name" value="AAA+_ATPase"/>
</dbReference>
<sequence length="597" mass="65783">MKRFLPYMRHLAAVKWQFLAAILFGLIYAAASGFGMPVMIGTVFPVVFGDEAAPMWLQNIVVSVVGEDKLEQSLLMGTCLLIPIVFTVRGLSGFLNAYWVSFCGMKILEILRVEMFRRVQSLPMAFFGKNKSGDLMSRIMGDTAMLQSVITRSSNDLIKEPLTLISALSTLIYLSIAAKQNAILLLCIITVPAVIIPVRLIGKRMLKKARQLQTETGELTSSLTESLQSPMEIRAYNMQDRQVNRFEKDINSIFKVNMKIVKYGKILSPMIEALSAFGIAIALYFAVGSGITFAAFSQIVGCLYICYEPVKKLSALVNTLHQGEASLDRLEYIINQPDSLPDPDHPIELGKVEGRVTFKDVHFSYDDEPVLRGINVDIQPGEVVALVGPSGAGKSTFANLVERFYDIDSGAIELDGKDLRCVTKAELRENIALVPQSPVLFHGTVGENIELGKPGALQSDIEQAAQRAQAHDFISREPAGYQSEVGEKGSLFSGGQKQRIAIARAFLKDSPLLILDEATSALDSESEAQIQNALDQLVKGRTTFIIAHRFSSIKIASRILVFDQGEIIADGPHEEIYQSCGLYRELYKRQSGEREGA</sequence>
<evidence type="ECO:0000313" key="12">
    <source>
        <dbReference type="EMBL" id="MBK1790835.1"/>
    </source>
</evidence>
<comment type="subcellular location">
    <subcellularLocation>
        <location evidence="1">Cell membrane</location>
        <topology evidence="1">Multi-pass membrane protein</topology>
    </subcellularLocation>
</comment>
<proteinExistence type="predicted"/>
<dbReference type="InterPro" id="IPR011527">
    <property type="entry name" value="ABC1_TM_dom"/>
</dbReference>
<dbReference type="PANTHER" id="PTHR24221">
    <property type="entry name" value="ATP-BINDING CASSETTE SUB-FAMILY B"/>
    <property type="match status" value="1"/>
</dbReference>
<gene>
    <name evidence="12" type="ORF">JIN82_06665</name>
</gene>
<name>A0A8J7MDU8_9BACT</name>
<dbReference type="EMBL" id="JAENIM010000034">
    <property type="protein sequence ID" value="MBK1790835.1"/>
    <property type="molecule type" value="Genomic_DNA"/>
</dbReference>